<dbReference type="GO" id="GO:0006955">
    <property type="term" value="P:immune response"/>
    <property type="evidence" value="ECO:0007669"/>
    <property type="project" value="TreeGrafter"/>
</dbReference>
<feature type="compositionally biased region" description="Polar residues" evidence="11">
    <location>
        <begin position="270"/>
        <end position="287"/>
    </location>
</feature>
<dbReference type="InterPro" id="IPR013783">
    <property type="entry name" value="Ig-like_fold"/>
</dbReference>
<evidence type="ECO:0000313" key="15">
    <source>
        <dbReference type="Ensembl" id="ENSPFOP00000000264.2"/>
    </source>
</evidence>
<dbReference type="STRING" id="48698.ENSPFOP00000000264"/>
<keyword evidence="7" id="KW-1015">Disulfide bond</keyword>
<evidence type="ECO:0000256" key="5">
    <source>
        <dbReference type="ARBA" id="ARBA00022989"/>
    </source>
</evidence>
<proteinExistence type="predicted"/>
<protein>
    <recommendedName>
        <fullName evidence="14">Ig-like domain-containing protein</fullName>
    </recommendedName>
</protein>
<dbReference type="InterPro" id="IPR013106">
    <property type="entry name" value="Ig_V-set"/>
</dbReference>
<keyword evidence="5 12" id="KW-1133">Transmembrane helix</keyword>
<dbReference type="OMA" id="WHRSSTE"/>
<accession>A0A087X3B1</accession>
<evidence type="ECO:0000256" key="12">
    <source>
        <dbReference type="SAM" id="Phobius"/>
    </source>
</evidence>
<evidence type="ECO:0000256" key="10">
    <source>
        <dbReference type="ARBA" id="ARBA00023319"/>
    </source>
</evidence>
<dbReference type="GO" id="GO:0007166">
    <property type="term" value="P:cell surface receptor signaling pathway"/>
    <property type="evidence" value="ECO:0007669"/>
    <property type="project" value="TreeGrafter"/>
</dbReference>
<keyword evidence="8" id="KW-0675">Receptor</keyword>
<feature type="chain" id="PRO_5001832264" description="Ig-like domain-containing protein" evidence="13">
    <location>
        <begin position="21"/>
        <end position="287"/>
    </location>
</feature>
<dbReference type="InterPro" id="IPR003599">
    <property type="entry name" value="Ig_sub"/>
</dbReference>
<reference evidence="15" key="2">
    <citation type="submission" date="2025-08" db="UniProtKB">
        <authorList>
            <consortium name="Ensembl"/>
        </authorList>
    </citation>
    <scope>IDENTIFICATION</scope>
</reference>
<dbReference type="PANTHER" id="PTHR25466">
    <property type="entry name" value="T-LYMPHOCYTE ACTIVATION ANTIGEN"/>
    <property type="match status" value="1"/>
</dbReference>
<evidence type="ECO:0000256" key="3">
    <source>
        <dbReference type="ARBA" id="ARBA00022692"/>
    </source>
</evidence>
<evidence type="ECO:0000256" key="7">
    <source>
        <dbReference type="ARBA" id="ARBA00023157"/>
    </source>
</evidence>
<evidence type="ECO:0000256" key="4">
    <source>
        <dbReference type="ARBA" id="ARBA00022729"/>
    </source>
</evidence>
<evidence type="ECO:0000256" key="13">
    <source>
        <dbReference type="SAM" id="SignalP"/>
    </source>
</evidence>
<feature type="domain" description="Ig-like" evidence="14">
    <location>
        <begin position="31"/>
        <end position="125"/>
    </location>
</feature>
<sequence>MELLSCVSLCLLTFIGKTFGDEIGIKIYCKEDEDVILPCSCEETLTTKRFDWKKDEKDVFLCVNGEVSPSSQDKQFRGRVIHFPHQLNSGNASISIKKAKVSDSGNYTCLCIDSAKSYNIELTVGTCPKPTIKSVEELNNGVKVQCEVHGAFLQPTMELQNSANVTIDAENTKCQNGNYCDIILQAVVTKKDFYHCVVKQEEICHQIYSEKTLVLMPSESMNRNGGEQMGLWKVAFIGVVVGIIVIAVVLFYCLYWRKRNWSGKIDGKTKGQSSAGNQQDAGTGMLS</sequence>
<dbReference type="SMART" id="SM00409">
    <property type="entry name" value="IG"/>
    <property type="match status" value="1"/>
</dbReference>
<dbReference type="GO" id="GO:0031295">
    <property type="term" value="P:T cell costimulation"/>
    <property type="evidence" value="ECO:0007669"/>
    <property type="project" value="TreeGrafter"/>
</dbReference>
<dbReference type="Ensembl" id="ENSPFOT00000000265.2">
    <property type="protein sequence ID" value="ENSPFOP00000000264.2"/>
    <property type="gene ID" value="ENSPFOG00000000299.2"/>
</dbReference>
<reference evidence="15" key="3">
    <citation type="submission" date="2025-09" db="UniProtKB">
        <authorList>
            <consortium name="Ensembl"/>
        </authorList>
    </citation>
    <scope>IDENTIFICATION</scope>
</reference>
<dbReference type="EMBL" id="AYCK01026972">
    <property type="status" value="NOT_ANNOTATED_CDS"/>
    <property type="molecule type" value="Genomic_DNA"/>
</dbReference>
<dbReference type="Gene3D" id="2.60.40.10">
    <property type="entry name" value="Immunoglobulins"/>
    <property type="match status" value="1"/>
</dbReference>
<keyword evidence="2" id="KW-1003">Cell membrane</keyword>
<evidence type="ECO:0000256" key="2">
    <source>
        <dbReference type="ARBA" id="ARBA00022475"/>
    </source>
</evidence>
<feature type="region of interest" description="Disordered" evidence="11">
    <location>
        <begin position="266"/>
        <end position="287"/>
    </location>
</feature>
<dbReference type="GO" id="GO:0009897">
    <property type="term" value="C:external side of plasma membrane"/>
    <property type="evidence" value="ECO:0007669"/>
    <property type="project" value="TreeGrafter"/>
</dbReference>
<evidence type="ECO:0000256" key="9">
    <source>
        <dbReference type="ARBA" id="ARBA00023180"/>
    </source>
</evidence>
<comment type="subcellular location">
    <subcellularLocation>
        <location evidence="1">Cell membrane</location>
        <topology evidence="1">Single-pass type I membrane protein</topology>
    </subcellularLocation>
</comment>
<reference evidence="16" key="1">
    <citation type="submission" date="2013-10" db="EMBL/GenBank/DDBJ databases">
        <authorList>
            <person name="Schartl M."/>
            <person name="Warren W."/>
        </authorList>
    </citation>
    <scope>NUCLEOTIDE SEQUENCE [LARGE SCALE GENOMIC DNA]</scope>
    <source>
        <strain evidence="16">female</strain>
    </source>
</reference>
<keyword evidence="10" id="KW-0393">Immunoglobulin domain</keyword>
<dbReference type="InterPro" id="IPR036179">
    <property type="entry name" value="Ig-like_dom_sf"/>
</dbReference>
<evidence type="ECO:0000313" key="16">
    <source>
        <dbReference type="Proteomes" id="UP000028760"/>
    </source>
</evidence>
<evidence type="ECO:0000259" key="14">
    <source>
        <dbReference type="PROSITE" id="PS50835"/>
    </source>
</evidence>
<feature type="signal peptide" evidence="13">
    <location>
        <begin position="1"/>
        <end position="20"/>
    </location>
</feature>
<dbReference type="SUPFAM" id="SSF48726">
    <property type="entry name" value="Immunoglobulin"/>
    <property type="match status" value="1"/>
</dbReference>
<dbReference type="Pfam" id="PF07686">
    <property type="entry name" value="V-set"/>
    <property type="match status" value="1"/>
</dbReference>
<organism evidence="15 16">
    <name type="scientific">Poecilia formosa</name>
    <name type="common">Amazon molly</name>
    <name type="synonym">Limia formosa</name>
    <dbReference type="NCBI Taxonomy" id="48698"/>
    <lineage>
        <taxon>Eukaryota</taxon>
        <taxon>Metazoa</taxon>
        <taxon>Chordata</taxon>
        <taxon>Craniata</taxon>
        <taxon>Vertebrata</taxon>
        <taxon>Euteleostomi</taxon>
        <taxon>Actinopterygii</taxon>
        <taxon>Neopterygii</taxon>
        <taxon>Teleostei</taxon>
        <taxon>Neoteleostei</taxon>
        <taxon>Acanthomorphata</taxon>
        <taxon>Ovalentaria</taxon>
        <taxon>Atherinomorphae</taxon>
        <taxon>Cyprinodontiformes</taxon>
        <taxon>Poeciliidae</taxon>
        <taxon>Poeciliinae</taxon>
        <taxon>Poecilia</taxon>
    </lineage>
</organism>
<dbReference type="InterPro" id="IPR007110">
    <property type="entry name" value="Ig-like_dom"/>
</dbReference>
<evidence type="ECO:0000256" key="6">
    <source>
        <dbReference type="ARBA" id="ARBA00023136"/>
    </source>
</evidence>
<dbReference type="AlphaFoldDB" id="A0A087X3B1"/>
<keyword evidence="4 13" id="KW-0732">Signal</keyword>
<dbReference type="GeneTree" id="ENSGT00990000204870"/>
<feature type="transmembrane region" description="Helical" evidence="12">
    <location>
        <begin position="230"/>
        <end position="255"/>
    </location>
</feature>
<dbReference type="PROSITE" id="PS50835">
    <property type="entry name" value="IG_LIKE"/>
    <property type="match status" value="1"/>
</dbReference>
<evidence type="ECO:0000256" key="8">
    <source>
        <dbReference type="ARBA" id="ARBA00023170"/>
    </source>
</evidence>
<dbReference type="PANTHER" id="PTHR25466:SF14">
    <property type="entry name" value="BUTYROPHILIN SUBFAMILY 2 MEMBER A2-LIKE-RELATED"/>
    <property type="match status" value="1"/>
</dbReference>
<keyword evidence="9" id="KW-0325">Glycoprotein</keyword>
<dbReference type="InterPro" id="IPR051713">
    <property type="entry name" value="T-cell_Activation_Regulation"/>
</dbReference>
<keyword evidence="3 12" id="KW-0812">Transmembrane</keyword>
<evidence type="ECO:0000256" key="11">
    <source>
        <dbReference type="SAM" id="MobiDB-lite"/>
    </source>
</evidence>
<evidence type="ECO:0000256" key="1">
    <source>
        <dbReference type="ARBA" id="ARBA00004251"/>
    </source>
</evidence>
<dbReference type="Proteomes" id="UP000028760">
    <property type="component" value="Unassembled WGS sequence"/>
</dbReference>
<dbReference type="GO" id="GO:0042130">
    <property type="term" value="P:negative regulation of T cell proliferation"/>
    <property type="evidence" value="ECO:0007669"/>
    <property type="project" value="TreeGrafter"/>
</dbReference>
<dbReference type="GO" id="GO:0071222">
    <property type="term" value="P:cellular response to lipopolysaccharide"/>
    <property type="evidence" value="ECO:0007669"/>
    <property type="project" value="TreeGrafter"/>
</dbReference>
<keyword evidence="16" id="KW-1185">Reference proteome</keyword>
<dbReference type="GO" id="GO:0042102">
    <property type="term" value="P:positive regulation of T cell proliferation"/>
    <property type="evidence" value="ECO:0007669"/>
    <property type="project" value="TreeGrafter"/>
</dbReference>
<name>A0A087X3B1_POEFO</name>
<keyword evidence="6 12" id="KW-0472">Membrane</keyword>